<proteinExistence type="predicted"/>
<evidence type="ECO:0000313" key="2">
    <source>
        <dbReference type="EMBL" id="SBQ62307.1"/>
    </source>
</evidence>
<name>A0A1A8FTH6_9TELE</name>
<gene>
    <name evidence="2" type="primary">SI:CH73-211L13.2</name>
</gene>
<reference evidence="2" key="1">
    <citation type="submission" date="2016-05" db="EMBL/GenBank/DDBJ databases">
        <authorList>
            <person name="Lavstsen T."/>
            <person name="Jespersen J.S."/>
        </authorList>
    </citation>
    <scope>NUCLEOTIDE SEQUENCE</scope>
    <source>
        <tissue evidence="2">Brain</tissue>
    </source>
</reference>
<dbReference type="PANTHER" id="PTHR33480:SF5">
    <property type="entry name" value="SI:DKEY-51D8.9"/>
    <property type="match status" value="1"/>
</dbReference>
<organism evidence="2">
    <name type="scientific">Nothobranchius korthausae</name>
    <dbReference type="NCBI Taxonomy" id="1143690"/>
    <lineage>
        <taxon>Eukaryota</taxon>
        <taxon>Metazoa</taxon>
        <taxon>Chordata</taxon>
        <taxon>Craniata</taxon>
        <taxon>Vertebrata</taxon>
        <taxon>Euteleostomi</taxon>
        <taxon>Actinopterygii</taxon>
        <taxon>Neopterygii</taxon>
        <taxon>Teleostei</taxon>
        <taxon>Neoteleostei</taxon>
        <taxon>Acanthomorphata</taxon>
        <taxon>Ovalentaria</taxon>
        <taxon>Atherinomorphae</taxon>
        <taxon>Cyprinodontiformes</taxon>
        <taxon>Nothobranchiidae</taxon>
        <taxon>Nothobranchius</taxon>
    </lineage>
</organism>
<feature type="region of interest" description="Disordered" evidence="1">
    <location>
        <begin position="372"/>
        <end position="434"/>
    </location>
</feature>
<dbReference type="AlphaFoldDB" id="A0A1A8FTH6"/>
<evidence type="ECO:0000256" key="1">
    <source>
        <dbReference type="SAM" id="MobiDB-lite"/>
    </source>
</evidence>
<accession>A0A1A8FTH6</accession>
<dbReference type="PANTHER" id="PTHR33480">
    <property type="entry name" value="SET DOMAIN-CONTAINING PROTEIN-RELATED"/>
    <property type="match status" value="1"/>
</dbReference>
<reference evidence="2" key="2">
    <citation type="submission" date="2016-06" db="EMBL/GenBank/DDBJ databases">
        <title>The genome of a short-lived fish provides insights into sex chromosome evolution and the genetic control of aging.</title>
        <authorList>
            <person name="Reichwald K."/>
            <person name="Felder M."/>
            <person name="Petzold A."/>
            <person name="Koch P."/>
            <person name="Groth M."/>
            <person name="Platzer M."/>
        </authorList>
    </citation>
    <scope>NUCLEOTIDE SEQUENCE</scope>
    <source>
        <tissue evidence="2">Brain</tissue>
    </source>
</reference>
<protein>
    <submittedName>
        <fullName evidence="2">Si:ch73-211l13.2</fullName>
    </submittedName>
</protein>
<dbReference type="EMBL" id="HAEB01015780">
    <property type="protein sequence ID" value="SBQ62307.1"/>
    <property type="molecule type" value="Transcribed_RNA"/>
</dbReference>
<sequence>MREMGRLLYNARKVTTITKMEDLIDPTHYMETVKAVKFTCGYDSETSKYTIPSLATKLGNTLVKISKLLKAQGLISNDNELVKKATEFLDVHQEKWNELISATALRNIREAKWNVPTLMPFTEDIQKLHKHLNVVQNKWYNTLSECPSTKAWTELAKICLVQIILFNRRREGEVASMPLSAFLSRDTSDPHEDIDWALSEVEKKLCRYFSRIVTRGKRGRPVPILLTQEMLSSLELLIKQRETCGVLKDNIYMFARPEAMTHFRGSDCLRVFATACGAKCSKSLTSTRLRKHAATLSTVLNMTDTQMDQLANFLGHDIRIHREFYRLPEKTLQLAKISKVLMALEQGRLAEFHGKNLDEVQIDPDEKILDTDEEDETQEEANTSTNFDGQSAKEAIPPPEKNETVPLPSRKRKPPSSDEEVPSSSKGIAPVKRRIPWNPTEVQAVERCMHHFITSCTVPAKNDCEKCLKAEPVALKSRSWQNIKFYIYNRITANKRKFQQK</sequence>